<organism evidence="2 3">
    <name type="scientific">Mycena albidolilacea</name>
    <dbReference type="NCBI Taxonomy" id="1033008"/>
    <lineage>
        <taxon>Eukaryota</taxon>
        <taxon>Fungi</taxon>
        <taxon>Dikarya</taxon>
        <taxon>Basidiomycota</taxon>
        <taxon>Agaricomycotina</taxon>
        <taxon>Agaricomycetes</taxon>
        <taxon>Agaricomycetidae</taxon>
        <taxon>Agaricales</taxon>
        <taxon>Marasmiineae</taxon>
        <taxon>Mycenaceae</taxon>
        <taxon>Mycena</taxon>
    </lineage>
</organism>
<evidence type="ECO:0000313" key="3">
    <source>
        <dbReference type="Proteomes" id="UP001218218"/>
    </source>
</evidence>
<keyword evidence="1" id="KW-1133">Transmembrane helix</keyword>
<name>A0AAD6ZBS2_9AGAR</name>
<proteinExistence type="predicted"/>
<sequence length="264" mass="29411">MAQGVYVPLLLFHANTLPPRLRIEYVPGAPRGLQSKSSLTTDLATFQVSNRVWKHPPPRMVTTGERAGEVKLAVHIKKHSQIPSYILMTFLTLTSPIVALFLVYASPTRNGTSESEASAVPWMLQFEFFDLAYFMFQAVSAAKLGLPEKFVIPVTISNAATNGSSPTTTDYGVWSRYPVDTDTWVFNNRVTHKWLSIKTTNRLVTTEYLAPIVFAVDYASGPSIQLVIKMPNADQVLQEVHTGSCSHVELRPARGQNSQHWVYS</sequence>
<evidence type="ECO:0000256" key="1">
    <source>
        <dbReference type="SAM" id="Phobius"/>
    </source>
</evidence>
<feature type="transmembrane region" description="Helical" evidence="1">
    <location>
        <begin position="85"/>
        <end position="105"/>
    </location>
</feature>
<keyword evidence="1" id="KW-0812">Transmembrane</keyword>
<keyword evidence="1" id="KW-0472">Membrane</keyword>
<accession>A0AAD6ZBS2</accession>
<dbReference type="AlphaFoldDB" id="A0AAD6ZBS2"/>
<reference evidence="2" key="1">
    <citation type="submission" date="2023-03" db="EMBL/GenBank/DDBJ databases">
        <title>Massive genome expansion in bonnet fungi (Mycena s.s.) driven by repeated elements and novel gene families across ecological guilds.</title>
        <authorList>
            <consortium name="Lawrence Berkeley National Laboratory"/>
            <person name="Harder C.B."/>
            <person name="Miyauchi S."/>
            <person name="Viragh M."/>
            <person name="Kuo A."/>
            <person name="Thoen E."/>
            <person name="Andreopoulos B."/>
            <person name="Lu D."/>
            <person name="Skrede I."/>
            <person name="Drula E."/>
            <person name="Henrissat B."/>
            <person name="Morin E."/>
            <person name="Kohler A."/>
            <person name="Barry K."/>
            <person name="LaButti K."/>
            <person name="Morin E."/>
            <person name="Salamov A."/>
            <person name="Lipzen A."/>
            <person name="Mereny Z."/>
            <person name="Hegedus B."/>
            <person name="Baldrian P."/>
            <person name="Stursova M."/>
            <person name="Weitz H."/>
            <person name="Taylor A."/>
            <person name="Grigoriev I.V."/>
            <person name="Nagy L.G."/>
            <person name="Martin F."/>
            <person name="Kauserud H."/>
        </authorList>
    </citation>
    <scope>NUCLEOTIDE SEQUENCE</scope>
    <source>
        <strain evidence="2">CBHHK002</strain>
    </source>
</reference>
<gene>
    <name evidence="2" type="ORF">DFH08DRAFT_972403</name>
</gene>
<comment type="caution">
    <text evidence="2">The sequence shown here is derived from an EMBL/GenBank/DDBJ whole genome shotgun (WGS) entry which is preliminary data.</text>
</comment>
<protein>
    <submittedName>
        <fullName evidence="2">Uncharacterized protein</fullName>
    </submittedName>
</protein>
<keyword evidence="3" id="KW-1185">Reference proteome</keyword>
<evidence type="ECO:0000313" key="2">
    <source>
        <dbReference type="EMBL" id="KAJ7315013.1"/>
    </source>
</evidence>
<dbReference type="Proteomes" id="UP001218218">
    <property type="component" value="Unassembled WGS sequence"/>
</dbReference>
<dbReference type="EMBL" id="JARIHO010000064">
    <property type="protein sequence ID" value="KAJ7315013.1"/>
    <property type="molecule type" value="Genomic_DNA"/>
</dbReference>